<gene>
    <name evidence="1" type="ORF">BCV71DRAFT_239162</name>
</gene>
<organism evidence="1 2">
    <name type="scientific">Rhizopus microsporus</name>
    <dbReference type="NCBI Taxonomy" id="58291"/>
    <lineage>
        <taxon>Eukaryota</taxon>
        <taxon>Fungi</taxon>
        <taxon>Fungi incertae sedis</taxon>
        <taxon>Mucoromycota</taxon>
        <taxon>Mucoromycotina</taxon>
        <taxon>Mucoromycetes</taxon>
        <taxon>Mucorales</taxon>
        <taxon>Mucorineae</taxon>
        <taxon>Rhizopodaceae</taxon>
        <taxon>Rhizopus</taxon>
    </lineage>
</organism>
<dbReference type="VEuPathDB" id="FungiDB:BCV72DRAFT_198433"/>
<proteinExistence type="predicted"/>
<dbReference type="AlphaFoldDB" id="A0A1X0RNH1"/>
<evidence type="ECO:0000313" key="1">
    <source>
        <dbReference type="EMBL" id="ORE13569.1"/>
    </source>
</evidence>
<name>A0A1X0RNH1_RHIZD</name>
<protein>
    <submittedName>
        <fullName evidence="1">Uncharacterized protein</fullName>
    </submittedName>
</protein>
<dbReference type="Proteomes" id="UP000242381">
    <property type="component" value="Unassembled WGS sequence"/>
</dbReference>
<reference evidence="1 2" key="1">
    <citation type="journal article" date="2016" name="Proc. Natl. Acad. Sci. U.S.A.">
        <title>Lipid metabolic changes in an early divergent fungus govern the establishment of a mutualistic symbiosis with endobacteria.</title>
        <authorList>
            <person name="Lastovetsky O.A."/>
            <person name="Gaspar M.L."/>
            <person name="Mondo S.J."/>
            <person name="LaButti K.M."/>
            <person name="Sandor L."/>
            <person name="Grigoriev I.V."/>
            <person name="Henry S.A."/>
            <person name="Pawlowska T.E."/>
        </authorList>
    </citation>
    <scope>NUCLEOTIDE SEQUENCE [LARGE SCALE GENOMIC DNA]</scope>
    <source>
        <strain evidence="1 2">ATCC 11559</strain>
    </source>
</reference>
<dbReference type="OMA" id="QLFEYGC"/>
<evidence type="ECO:0000313" key="2">
    <source>
        <dbReference type="Proteomes" id="UP000242381"/>
    </source>
</evidence>
<sequence length="121" mass="13746">MGRKLDLIFYRQLFEYGCCECGRSEDQTKGILDGSKMAKKSPDSLRELALVGFLLFDSKFTVVLCDSPAGYVCRINHKRTLDLPEEADDICNALLPILTAVYKSRVMFEVWRHIHVGSILD</sequence>
<accession>A0A1X0RNH1</accession>
<dbReference type="EMBL" id="KV921526">
    <property type="protein sequence ID" value="ORE13569.1"/>
    <property type="molecule type" value="Genomic_DNA"/>
</dbReference>